<feature type="compositionally biased region" description="Low complexity" evidence="1">
    <location>
        <begin position="869"/>
        <end position="886"/>
    </location>
</feature>
<dbReference type="GO" id="GO:0005524">
    <property type="term" value="F:ATP binding"/>
    <property type="evidence" value="ECO:0007669"/>
    <property type="project" value="InterPro"/>
</dbReference>
<feature type="region of interest" description="Disordered" evidence="1">
    <location>
        <begin position="1011"/>
        <end position="1048"/>
    </location>
</feature>
<feature type="region of interest" description="Disordered" evidence="1">
    <location>
        <begin position="185"/>
        <end position="204"/>
    </location>
</feature>
<feature type="compositionally biased region" description="Basic and acidic residues" evidence="1">
    <location>
        <begin position="195"/>
        <end position="204"/>
    </location>
</feature>
<feature type="region of interest" description="Disordered" evidence="1">
    <location>
        <begin position="853"/>
        <end position="886"/>
    </location>
</feature>
<feature type="compositionally biased region" description="Basic residues" evidence="1">
    <location>
        <begin position="563"/>
        <end position="572"/>
    </location>
</feature>
<gene>
    <name evidence="3" type="ORF">PAUS00366_LOCUS7867</name>
    <name evidence="4" type="ORF">PAUS00366_LOCUS7868</name>
</gene>
<dbReference type="Gene3D" id="1.10.510.10">
    <property type="entry name" value="Transferase(Phosphotransferase) domain 1"/>
    <property type="match status" value="1"/>
</dbReference>
<protein>
    <recommendedName>
        <fullName evidence="2">Protein kinase domain-containing protein</fullName>
    </recommendedName>
</protein>
<feature type="compositionally biased region" description="Low complexity" evidence="1">
    <location>
        <begin position="46"/>
        <end position="55"/>
    </location>
</feature>
<feature type="region of interest" description="Disordered" evidence="1">
    <location>
        <begin position="1"/>
        <end position="97"/>
    </location>
</feature>
<feature type="region of interest" description="Disordered" evidence="1">
    <location>
        <begin position="923"/>
        <end position="953"/>
    </location>
</feature>
<feature type="compositionally biased region" description="Low complexity" evidence="1">
    <location>
        <begin position="793"/>
        <end position="810"/>
    </location>
</feature>
<feature type="region of interest" description="Disordered" evidence="1">
    <location>
        <begin position="751"/>
        <end position="777"/>
    </location>
</feature>
<evidence type="ECO:0000256" key="1">
    <source>
        <dbReference type="SAM" id="MobiDB-lite"/>
    </source>
</evidence>
<feature type="compositionally biased region" description="Polar residues" evidence="1">
    <location>
        <begin position="80"/>
        <end position="92"/>
    </location>
</feature>
<name>A0A6U9XWE5_9STRA</name>
<evidence type="ECO:0000313" key="4">
    <source>
        <dbReference type="EMBL" id="CAE0715116.1"/>
    </source>
</evidence>
<feature type="domain" description="Protein kinase" evidence="2">
    <location>
        <begin position="257"/>
        <end position="773"/>
    </location>
</feature>
<dbReference type="AlphaFoldDB" id="A0A6U9XWE5"/>
<feature type="region of interest" description="Disordered" evidence="1">
    <location>
        <begin position="493"/>
        <end position="591"/>
    </location>
</feature>
<feature type="compositionally biased region" description="Low complexity" evidence="1">
    <location>
        <begin position="517"/>
        <end position="532"/>
    </location>
</feature>
<feature type="compositionally biased region" description="Low complexity" evidence="1">
    <location>
        <begin position="551"/>
        <end position="562"/>
    </location>
</feature>
<dbReference type="GO" id="GO:0004672">
    <property type="term" value="F:protein kinase activity"/>
    <property type="evidence" value="ECO:0007669"/>
    <property type="project" value="InterPro"/>
</dbReference>
<reference evidence="3" key="1">
    <citation type="submission" date="2021-01" db="EMBL/GenBank/DDBJ databases">
        <authorList>
            <person name="Corre E."/>
            <person name="Pelletier E."/>
            <person name="Niang G."/>
            <person name="Scheremetjew M."/>
            <person name="Finn R."/>
            <person name="Kale V."/>
            <person name="Holt S."/>
            <person name="Cochrane G."/>
            <person name="Meng A."/>
            <person name="Brown T."/>
            <person name="Cohen L."/>
        </authorList>
    </citation>
    <scope>NUCLEOTIDE SEQUENCE</scope>
    <source>
        <strain evidence="3">10249 10 AB</strain>
    </source>
</reference>
<feature type="region of interest" description="Disordered" evidence="1">
    <location>
        <begin position="789"/>
        <end position="829"/>
    </location>
</feature>
<feature type="region of interest" description="Disordered" evidence="1">
    <location>
        <begin position="439"/>
        <end position="473"/>
    </location>
</feature>
<dbReference type="EMBL" id="HBIX01010403">
    <property type="protein sequence ID" value="CAE0715116.1"/>
    <property type="molecule type" value="Transcribed_RNA"/>
</dbReference>
<feature type="compositionally biased region" description="Low complexity" evidence="1">
    <location>
        <begin position="573"/>
        <end position="590"/>
    </location>
</feature>
<sequence length="1067" mass="121012">MSTITNKEHHQYRYHTNHQSTQSIHHKKNSHYNNNNSKFRCRKPQQHQPQQQYNQRHNKHHNYEHKREAEDPTAPLIDTPESSASSAGTMEASSNPFSLSSLSCTSPIVAFVGTGSTGSTCGTSINTGSNKQQKILKQQQTATAARTSTAAATSTTGTLLPPPISGSFFKGATFGIVDAVTTSATSSAATTTGSTERERHEKSERVLKFARKRLKKSHVEDYYNYQCRKGRERRSNSNTSTASNTNNTILDVCHSDVQLDSILGNGSYNVVYSVKSINVRTTTNKGRITEQSSQSCQSQSRQSSQFIDPSTVVIKTLRSKLLNDLPMLAACAADLRKEGLVLAALQQHSNDDGNDNNGNDGNNNIDTYNSDNGSRHVLKVLAWTHTGLSAFANGCHDSYFIVLEKLERTLSDTLKEWKALEESQKHQQGEQYGQYRQYREQNGQQRQLRQQQPPPTANSNYRHPNSSNNNRRSQLLVSVKDSLFRKQKSISKAFSQLQQKQKQKCRQPKQKQKRLRPSLLLSKMSKLPYSSYRPCEDDEHEQQYEHEQQHQYEQQQQNQQQQQHKRNNHHCRNSGSNRTNVNSNSNNNTSYRQEDQDIRFWTMRLGLLVDLCSAVAFMHSQKVVHRDLKPDNVGFDKSGTLKVFDFDVARVLPPHVEEKDRLFRLTKKVGSPRYMSPEVARGQPYNEKTDVFAVGLLAYEVLNLKRPFETVPNNNCSGNNNNNKNNRAGNGDYDTEIYKYCVPVVIQRTTAPRTRTNTGATSTKEQHRKQSFLSGDGVERFIHRIRNKDLRVSTSTNSNTSATSAAANRNHNTHQTESKNNSNDQQQREPKYANLRPLLPILTRQELQYQQHQHQQLYEQQQRAQSFQTSSSIRTSPSTMTTTTTPTTATITAITASRWPRKLHNQSKNNFFGMAKLSNKMFGSSTSRSFTNSTGSGTSNTNTSNKNCNSNGSSKHNINDVDFETHSFFWTRSLRTVIDRSWSYDIPTRPSASALKNALRDEVDRIHNALIHNNTNNSNNRSGNNNKSSNYCGYDSSTTEEPSGHFVDEDLRDDFDETKNIYKYKLH</sequence>
<feature type="region of interest" description="Disordered" evidence="1">
    <location>
        <begin position="349"/>
        <end position="368"/>
    </location>
</feature>
<feature type="compositionally biased region" description="Low complexity" evidence="1">
    <location>
        <begin position="458"/>
        <end position="473"/>
    </location>
</feature>
<dbReference type="InterPro" id="IPR000719">
    <property type="entry name" value="Prot_kinase_dom"/>
</dbReference>
<accession>A0A6U9XWE5</accession>
<dbReference type="Pfam" id="PF00069">
    <property type="entry name" value="Pkinase"/>
    <property type="match status" value="1"/>
</dbReference>
<proteinExistence type="predicted"/>
<evidence type="ECO:0000259" key="2">
    <source>
        <dbReference type="PROSITE" id="PS50011"/>
    </source>
</evidence>
<dbReference type="SUPFAM" id="SSF56112">
    <property type="entry name" value="Protein kinase-like (PK-like)"/>
    <property type="match status" value="1"/>
</dbReference>
<dbReference type="PROSITE" id="PS50011">
    <property type="entry name" value="PROTEIN_KINASE_DOM"/>
    <property type="match status" value="1"/>
</dbReference>
<feature type="compositionally biased region" description="Low complexity" evidence="1">
    <location>
        <begin position="185"/>
        <end position="194"/>
    </location>
</feature>
<dbReference type="SMART" id="SM00220">
    <property type="entry name" value="S_TKc"/>
    <property type="match status" value="1"/>
</dbReference>
<feature type="compositionally biased region" description="Low complexity" evidence="1">
    <location>
        <begin position="355"/>
        <end position="364"/>
    </location>
</feature>
<feature type="compositionally biased region" description="Basic and acidic residues" evidence="1">
    <location>
        <begin position="1"/>
        <end position="11"/>
    </location>
</feature>
<dbReference type="PANTHER" id="PTHR20916:SF18">
    <property type="entry name" value="IPT_TIG DOMAIN-CONTAINING PROTEIN"/>
    <property type="match status" value="1"/>
</dbReference>
<organism evidence="3">
    <name type="scientific">Pseudo-nitzschia australis</name>
    <dbReference type="NCBI Taxonomy" id="44445"/>
    <lineage>
        <taxon>Eukaryota</taxon>
        <taxon>Sar</taxon>
        <taxon>Stramenopiles</taxon>
        <taxon>Ochrophyta</taxon>
        <taxon>Bacillariophyta</taxon>
        <taxon>Bacillariophyceae</taxon>
        <taxon>Bacillariophycidae</taxon>
        <taxon>Bacillariales</taxon>
        <taxon>Bacillariaceae</taxon>
        <taxon>Pseudo-nitzschia</taxon>
    </lineage>
</organism>
<dbReference type="PANTHER" id="PTHR20916">
    <property type="entry name" value="CYSTEINE AND GLYCINE-RICH PROTEIN 2 BINDING PROTEIN"/>
    <property type="match status" value="1"/>
</dbReference>
<feature type="compositionally biased region" description="Basic residues" evidence="1">
    <location>
        <begin position="501"/>
        <end position="516"/>
    </location>
</feature>
<feature type="compositionally biased region" description="Polar residues" evidence="1">
    <location>
        <begin position="751"/>
        <end position="763"/>
    </location>
</feature>
<feature type="compositionally biased region" description="Low complexity" evidence="1">
    <location>
        <begin position="439"/>
        <end position="451"/>
    </location>
</feature>
<feature type="compositionally biased region" description="Low complexity" evidence="1">
    <location>
        <begin position="853"/>
        <end position="862"/>
    </location>
</feature>
<evidence type="ECO:0000313" key="3">
    <source>
        <dbReference type="EMBL" id="CAE0715115.1"/>
    </source>
</evidence>
<feature type="compositionally biased region" description="Low complexity" evidence="1">
    <location>
        <begin position="1013"/>
        <end position="1030"/>
    </location>
</feature>
<feature type="compositionally biased region" description="Basic and acidic residues" evidence="1">
    <location>
        <begin position="541"/>
        <end position="550"/>
    </location>
</feature>
<dbReference type="InterPro" id="IPR011009">
    <property type="entry name" value="Kinase-like_dom_sf"/>
</dbReference>
<dbReference type="EMBL" id="HBIX01010402">
    <property type="protein sequence ID" value="CAE0715115.1"/>
    <property type="molecule type" value="Transcribed_RNA"/>
</dbReference>